<feature type="signal peptide" evidence="3">
    <location>
        <begin position="1"/>
        <end position="22"/>
    </location>
</feature>
<evidence type="ECO:0000256" key="1">
    <source>
        <dbReference type="SAM" id="MobiDB-lite"/>
    </source>
</evidence>
<keyword evidence="2" id="KW-0812">Transmembrane</keyword>
<feature type="compositionally biased region" description="Low complexity" evidence="1">
    <location>
        <begin position="23"/>
        <end position="34"/>
    </location>
</feature>
<feature type="transmembrane region" description="Helical" evidence="2">
    <location>
        <begin position="176"/>
        <end position="200"/>
    </location>
</feature>
<dbReference type="RefSeq" id="WP_358364183.1">
    <property type="nucleotide sequence ID" value="NZ_JBEZFP010000201.1"/>
</dbReference>
<proteinExistence type="predicted"/>
<reference evidence="4 5" key="1">
    <citation type="submission" date="2024-06" db="EMBL/GenBank/DDBJ databases">
        <title>The Natural Products Discovery Center: Release of the First 8490 Sequenced Strains for Exploring Actinobacteria Biosynthetic Diversity.</title>
        <authorList>
            <person name="Kalkreuter E."/>
            <person name="Kautsar S.A."/>
            <person name="Yang D."/>
            <person name="Bader C.D."/>
            <person name="Teijaro C.N."/>
            <person name="Fluegel L."/>
            <person name="Davis C.M."/>
            <person name="Simpson J.R."/>
            <person name="Lauterbach L."/>
            <person name="Steele A.D."/>
            <person name="Gui C."/>
            <person name="Meng S."/>
            <person name="Li G."/>
            <person name="Viehrig K."/>
            <person name="Ye F."/>
            <person name="Su P."/>
            <person name="Kiefer A.F."/>
            <person name="Nichols A."/>
            <person name="Cepeda A.J."/>
            <person name="Yan W."/>
            <person name="Fan B."/>
            <person name="Jiang Y."/>
            <person name="Adhikari A."/>
            <person name="Zheng C.-J."/>
            <person name="Schuster L."/>
            <person name="Cowan T.M."/>
            <person name="Smanski M.J."/>
            <person name="Chevrette M.G."/>
            <person name="De Carvalho L.P.S."/>
            <person name="Shen B."/>
        </authorList>
    </citation>
    <scope>NUCLEOTIDE SEQUENCE [LARGE SCALE GENOMIC DNA]</scope>
    <source>
        <strain evidence="4 5">NPDC048946</strain>
    </source>
</reference>
<organism evidence="4 5">
    <name type="scientific">Streptodolium elevatio</name>
    <dbReference type="NCBI Taxonomy" id="3157996"/>
    <lineage>
        <taxon>Bacteria</taxon>
        <taxon>Bacillati</taxon>
        <taxon>Actinomycetota</taxon>
        <taxon>Actinomycetes</taxon>
        <taxon>Kitasatosporales</taxon>
        <taxon>Streptomycetaceae</taxon>
        <taxon>Streptodolium</taxon>
    </lineage>
</organism>
<dbReference type="EMBL" id="JBEZFP010000201">
    <property type="protein sequence ID" value="MEU8139792.1"/>
    <property type="molecule type" value="Genomic_DNA"/>
</dbReference>
<keyword evidence="2" id="KW-1133">Transmembrane helix</keyword>
<evidence type="ECO:0000256" key="3">
    <source>
        <dbReference type="SAM" id="SignalP"/>
    </source>
</evidence>
<evidence type="ECO:0000313" key="4">
    <source>
        <dbReference type="EMBL" id="MEU8139792.1"/>
    </source>
</evidence>
<gene>
    <name evidence="4" type="ORF">AB0C36_40645</name>
</gene>
<feature type="region of interest" description="Disordered" evidence="1">
    <location>
        <begin position="23"/>
        <end position="45"/>
    </location>
</feature>
<feature type="transmembrane region" description="Helical" evidence="2">
    <location>
        <begin position="135"/>
        <end position="164"/>
    </location>
</feature>
<keyword evidence="3" id="KW-0732">Signal</keyword>
<feature type="transmembrane region" description="Helical" evidence="2">
    <location>
        <begin position="50"/>
        <end position="70"/>
    </location>
</feature>
<evidence type="ECO:0000256" key="2">
    <source>
        <dbReference type="SAM" id="Phobius"/>
    </source>
</evidence>
<protein>
    <submittedName>
        <fullName evidence="4">Uncharacterized protein</fullName>
    </submittedName>
</protein>
<feature type="chain" id="PRO_5047183294" evidence="3">
    <location>
        <begin position="23"/>
        <end position="209"/>
    </location>
</feature>
<comment type="caution">
    <text evidence="4">The sequence shown here is derived from an EMBL/GenBank/DDBJ whole genome shotgun (WGS) entry which is preliminary data.</text>
</comment>
<keyword evidence="5" id="KW-1185">Reference proteome</keyword>
<feature type="transmembrane region" description="Helical" evidence="2">
    <location>
        <begin position="90"/>
        <end position="114"/>
    </location>
</feature>
<accession>A0ABV3DX12</accession>
<dbReference type="Proteomes" id="UP001551482">
    <property type="component" value="Unassembled WGS sequence"/>
</dbReference>
<evidence type="ECO:0000313" key="5">
    <source>
        <dbReference type="Proteomes" id="UP001551482"/>
    </source>
</evidence>
<name>A0ABV3DX12_9ACTN</name>
<sequence length="209" mass="22295">MTNAVPAAAPSALTAPTAPALAPAPAVSFDGTPTTRRRPMRGTERPVPRWAEGVAHLIPLVLLPQCLWRLPFAFGFEMGSAEAGGMPALWISIPYVFALSIITEALALLSFGLVRDWGETAPRWLPFIGGKLIRPGAAIAAATLGALGVMAFWSPFVFAFFGIGENADYTNAGWQVLAYACIAPGLLWGPMLLALTYAYWVRRRPAISA</sequence>
<keyword evidence="2" id="KW-0472">Membrane</keyword>